<reference evidence="6 7" key="1">
    <citation type="submission" date="2018-03" db="EMBL/GenBank/DDBJ databases">
        <title>Genome sequencing of Phreatobacter sp.</title>
        <authorList>
            <person name="Kim S.-J."/>
            <person name="Heo J."/>
            <person name="Kwon S.-W."/>
        </authorList>
    </citation>
    <scope>NUCLEOTIDE SEQUENCE [LARGE SCALE GENOMIC DNA]</scope>
    <source>
        <strain evidence="6 7">S-12</strain>
    </source>
</reference>
<dbReference type="PANTHER" id="PTHR30290">
    <property type="entry name" value="PERIPLASMIC BINDING COMPONENT OF ABC TRANSPORTER"/>
    <property type="match status" value="1"/>
</dbReference>
<evidence type="ECO:0000256" key="4">
    <source>
        <dbReference type="SAM" id="SignalP"/>
    </source>
</evidence>
<dbReference type="EMBL" id="CP027668">
    <property type="protein sequence ID" value="AVO46030.1"/>
    <property type="molecule type" value="Genomic_DNA"/>
</dbReference>
<feature type="signal peptide" evidence="4">
    <location>
        <begin position="1"/>
        <end position="24"/>
    </location>
</feature>
<dbReference type="Pfam" id="PF00496">
    <property type="entry name" value="SBP_bac_5"/>
    <property type="match status" value="1"/>
</dbReference>
<evidence type="ECO:0000313" key="6">
    <source>
        <dbReference type="EMBL" id="AVO46030.1"/>
    </source>
</evidence>
<dbReference type="AlphaFoldDB" id="A0A2S0NCY7"/>
<comment type="subcellular location">
    <subcellularLocation>
        <location evidence="1">Periplasm</location>
    </subcellularLocation>
</comment>
<proteinExistence type="inferred from homology"/>
<comment type="similarity">
    <text evidence="2">Belongs to the bacterial solute-binding protein 5 family.</text>
</comment>
<evidence type="ECO:0000256" key="1">
    <source>
        <dbReference type="ARBA" id="ARBA00004418"/>
    </source>
</evidence>
<protein>
    <submittedName>
        <fullName evidence="6">ABC transporter substrate-binding protein</fullName>
    </submittedName>
</protein>
<dbReference type="GO" id="GO:0043190">
    <property type="term" value="C:ATP-binding cassette (ABC) transporter complex"/>
    <property type="evidence" value="ECO:0007669"/>
    <property type="project" value="InterPro"/>
</dbReference>
<dbReference type="Gene3D" id="3.10.105.10">
    <property type="entry name" value="Dipeptide-binding Protein, Domain 3"/>
    <property type="match status" value="1"/>
</dbReference>
<dbReference type="KEGG" id="phr:C6569_13655"/>
<organism evidence="6 7">
    <name type="scientific">Phreatobacter cathodiphilus</name>
    <dbReference type="NCBI Taxonomy" id="1868589"/>
    <lineage>
        <taxon>Bacteria</taxon>
        <taxon>Pseudomonadati</taxon>
        <taxon>Pseudomonadota</taxon>
        <taxon>Alphaproteobacteria</taxon>
        <taxon>Hyphomicrobiales</taxon>
        <taxon>Phreatobacteraceae</taxon>
        <taxon>Phreatobacter</taxon>
    </lineage>
</organism>
<keyword evidence="3 4" id="KW-0732">Signal</keyword>
<dbReference type="InterPro" id="IPR000914">
    <property type="entry name" value="SBP_5_dom"/>
</dbReference>
<evidence type="ECO:0000256" key="2">
    <source>
        <dbReference type="ARBA" id="ARBA00005695"/>
    </source>
</evidence>
<keyword evidence="7" id="KW-1185">Reference proteome</keyword>
<evidence type="ECO:0000256" key="3">
    <source>
        <dbReference type="ARBA" id="ARBA00022729"/>
    </source>
</evidence>
<evidence type="ECO:0000259" key="5">
    <source>
        <dbReference type="Pfam" id="PF00496"/>
    </source>
</evidence>
<gene>
    <name evidence="6" type="ORF">C6569_13655</name>
</gene>
<dbReference type="CDD" id="cd08511">
    <property type="entry name" value="PBP2_NikA_DppA_OppA_like_5"/>
    <property type="match status" value="1"/>
</dbReference>
<dbReference type="PIRSF" id="PIRSF002741">
    <property type="entry name" value="MppA"/>
    <property type="match status" value="1"/>
</dbReference>
<dbReference type="SUPFAM" id="SSF53850">
    <property type="entry name" value="Periplasmic binding protein-like II"/>
    <property type="match status" value="1"/>
</dbReference>
<evidence type="ECO:0000313" key="7">
    <source>
        <dbReference type="Proteomes" id="UP000237889"/>
    </source>
</evidence>
<dbReference type="Gene3D" id="3.40.190.10">
    <property type="entry name" value="Periplasmic binding protein-like II"/>
    <property type="match status" value="1"/>
</dbReference>
<dbReference type="Gene3D" id="3.90.76.10">
    <property type="entry name" value="Dipeptide-binding Protein, Domain 1"/>
    <property type="match status" value="1"/>
</dbReference>
<dbReference type="GO" id="GO:0015833">
    <property type="term" value="P:peptide transport"/>
    <property type="evidence" value="ECO:0007669"/>
    <property type="project" value="TreeGrafter"/>
</dbReference>
<dbReference type="PANTHER" id="PTHR30290:SF38">
    <property type="entry name" value="D,D-DIPEPTIDE-BINDING PERIPLASMIC PROTEIN DDPA-RELATED"/>
    <property type="match status" value="1"/>
</dbReference>
<feature type="chain" id="PRO_5015689181" evidence="4">
    <location>
        <begin position="25"/>
        <end position="510"/>
    </location>
</feature>
<name>A0A2S0NCY7_9HYPH</name>
<dbReference type="OrthoDB" id="9803988at2"/>
<sequence length="510" mass="56464">MTTLRQTLAWTASAFLLAASISGAAAQQSVLRIGLAEDPDVLDPTRARTYVGRIVFASICDKLFDIDDKLAIVPQLALSHETSADGKTVTIKLRPGVKFHDGEAMDAEAVKFSLERHMTMQGSFRRPELSAIDKVEVVDPLTVRLLLKQPFSPLLSQLTDRAGMMVSPKAARELGERFGSAPVCAGPYRFVERVQQDRIVVERFADYWNKDQVTIGRIEYRPITDATVRLANLRSGQLDLIERALATDIPQIRANAQLRMAAGVDLGYQGVTLNIAKSDAGKQGFGRDPRIIQAFSLAIDRQALNQVVFNGAAMPGNQWINPQNPYYQSRFPVPQRDVAKARQLMQAAGVTGPLSIDFMVPNNPEVRQIAEVLQAMTAEVGFDLKIRVTEFATSLQEAEQGRYQAYMLNWSGRTDPDGNLFSFHGCRQPLNYSGYCNPAADALLAEARTKTDPAERKAIYEKLTEILINEGGIVYLYHRPVVIVHSARLEGFRAFPDGLVRVVGLKFRGN</sequence>
<accession>A0A2S0NCY7</accession>
<dbReference type="GO" id="GO:1904680">
    <property type="term" value="F:peptide transmembrane transporter activity"/>
    <property type="evidence" value="ECO:0007669"/>
    <property type="project" value="TreeGrafter"/>
</dbReference>
<dbReference type="RefSeq" id="WP_106749371.1">
    <property type="nucleotide sequence ID" value="NZ_CP027668.1"/>
</dbReference>
<feature type="domain" description="Solute-binding protein family 5" evidence="5">
    <location>
        <begin position="72"/>
        <end position="424"/>
    </location>
</feature>
<dbReference type="GO" id="GO:0030288">
    <property type="term" value="C:outer membrane-bounded periplasmic space"/>
    <property type="evidence" value="ECO:0007669"/>
    <property type="project" value="UniProtKB-ARBA"/>
</dbReference>
<dbReference type="Proteomes" id="UP000237889">
    <property type="component" value="Chromosome"/>
</dbReference>
<dbReference type="InterPro" id="IPR030678">
    <property type="entry name" value="Peptide/Ni-bd"/>
</dbReference>
<dbReference type="InterPro" id="IPR039424">
    <property type="entry name" value="SBP_5"/>
</dbReference>